<dbReference type="Pfam" id="PF01695">
    <property type="entry name" value="IstB_IS21"/>
    <property type="match status" value="1"/>
</dbReference>
<feature type="region of interest" description="Disordered" evidence="1">
    <location>
        <begin position="78"/>
        <end position="103"/>
    </location>
</feature>
<reference evidence="3 4" key="1">
    <citation type="submission" date="2024-03" db="EMBL/GenBank/DDBJ databases">
        <title>Rhodococcus navarretei sp. nov. and Pseudarthrobacter quantumdoti sp. nov., two new species with the ability to biosynthesize Quantum Dots isolated from soil samples at Union Glacier, Antarctica.</title>
        <authorList>
            <person name="Vargas M."/>
        </authorList>
    </citation>
    <scope>NUCLEOTIDE SEQUENCE [LARGE SCALE GENOMIC DNA]</scope>
    <source>
        <strain evidence="3 4">RC-2-3</strain>
    </source>
</reference>
<dbReference type="GO" id="GO:0005524">
    <property type="term" value="F:ATP binding"/>
    <property type="evidence" value="ECO:0007669"/>
    <property type="project" value="UniProtKB-KW"/>
</dbReference>
<accession>A0ABZ2RG09</accession>
<gene>
    <name evidence="3" type="ORF">WHH00_06320</name>
</gene>
<keyword evidence="3" id="KW-0547">Nucleotide-binding</keyword>
<dbReference type="RefSeq" id="WP_406637427.1">
    <property type="nucleotide sequence ID" value="NZ_CP148033.1"/>
</dbReference>
<dbReference type="InterPro" id="IPR027417">
    <property type="entry name" value="P-loop_NTPase"/>
</dbReference>
<evidence type="ECO:0000259" key="2">
    <source>
        <dbReference type="Pfam" id="PF01695"/>
    </source>
</evidence>
<evidence type="ECO:0000313" key="3">
    <source>
        <dbReference type="EMBL" id="WXK94413.1"/>
    </source>
</evidence>
<keyword evidence="4" id="KW-1185">Reference proteome</keyword>
<dbReference type="Proteomes" id="UP001623384">
    <property type="component" value="Chromosome"/>
</dbReference>
<feature type="domain" description="IstB-like ATP-binding" evidence="2">
    <location>
        <begin position="11"/>
        <end position="77"/>
    </location>
</feature>
<protein>
    <submittedName>
        <fullName evidence="3">ATP-binding protein</fullName>
    </submittedName>
</protein>
<dbReference type="Gene3D" id="3.40.50.300">
    <property type="entry name" value="P-loop containing nucleotide triphosphate hydrolases"/>
    <property type="match status" value="1"/>
</dbReference>
<keyword evidence="3" id="KW-0067">ATP-binding</keyword>
<evidence type="ECO:0000256" key="1">
    <source>
        <dbReference type="SAM" id="MobiDB-lite"/>
    </source>
</evidence>
<evidence type="ECO:0000313" key="4">
    <source>
        <dbReference type="Proteomes" id="UP001623384"/>
    </source>
</evidence>
<organism evidence="3 4">
    <name type="scientific">Pseudarthrobacter quantipunctorum</name>
    <dbReference type="NCBI Taxonomy" id="3128980"/>
    <lineage>
        <taxon>Bacteria</taxon>
        <taxon>Bacillati</taxon>
        <taxon>Actinomycetota</taxon>
        <taxon>Actinomycetes</taxon>
        <taxon>Micrococcales</taxon>
        <taxon>Micrococcaceae</taxon>
        <taxon>Pseudarthrobacter</taxon>
    </lineage>
</organism>
<dbReference type="EMBL" id="CP148033">
    <property type="protein sequence ID" value="WXK94413.1"/>
    <property type="molecule type" value="Genomic_DNA"/>
</dbReference>
<dbReference type="InterPro" id="IPR002611">
    <property type="entry name" value="IstB_ATP-bd"/>
</dbReference>
<sequence>MAPGPHEPAFFISPTGGSKTYLACAVGIAARPGGQTVAYTRMDDLARRLVIERGDGISHQKLLNELSDVDLLVIDNFPHRGHRPRSGQRPLRGSGRPGAPPAQAHRFAVRPAYWVEALPDRVAADSIVNRRAHNACQLNLGEVDMPRLRDDRARAQPDHWE</sequence>
<proteinExistence type="predicted"/>
<name>A0ABZ2RG09_9MICC</name>